<keyword evidence="2 4" id="KW-0012">Acyltransferase</keyword>
<dbReference type="OrthoDB" id="9797417at2"/>
<dbReference type="NCBIfam" id="NF007853">
    <property type="entry name" value="PRK10562.1"/>
    <property type="match status" value="1"/>
</dbReference>
<name>A0A4Y6PZZ9_PERCE</name>
<dbReference type="PANTHER" id="PTHR43800:SF1">
    <property type="entry name" value="PEPTIDYL-LYSINE N-ACETYLTRANSFERASE YJAB"/>
    <property type="match status" value="1"/>
</dbReference>
<dbReference type="SUPFAM" id="SSF55729">
    <property type="entry name" value="Acyl-CoA N-acyltransferases (Nat)"/>
    <property type="match status" value="1"/>
</dbReference>
<evidence type="ECO:0000256" key="1">
    <source>
        <dbReference type="ARBA" id="ARBA00022679"/>
    </source>
</evidence>
<proteinExistence type="predicted"/>
<evidence type="ECO:0000313" key="5">
    <source>
        <dbReference type="Proteomes" id="UP000315995"/>
    </source>
</evidence>
<protein>
    <submittedName>
        <fullName evidence="4">N-acetyltransferase</fullName>
        <ecNumber evidence="4">2.3.1.-</ecNumber>
    </submittedName>
</protein>
<evidence type="ECO:0000259" key="3">
    <source>
        <dbReference type="PROSITE" id="PS51186"/>
    </source>
</evidence>
<dbReference type="Gene3D" id="3.40.630.30">
    <property type="match status" value="1"/>
</dbReference>
<dbReference type="EMBL" id="CP041186">
    <property type="protein sequence ID" value="QDG53918.1"/>
    <property type="molecule type" value="Genomic_DNA"/>
</dbReference>
<organism evidence="4 5">
    <name type="scientific">Persicimonas caeni</name>
    <dbReference type="NCBI Taxonomy" id="2292766"/>
    <lineage>
        <taxon>Bacteria</taxon>
        <taxon>Deltaproteobacteria</taxon>
        <taxon>Bradymonadales</taxon>
        <taxon>Bradymonadaceae</taxon>
        <taxon>Persicimonas</taxon>
    </lineage>
</organism>
<dbReference type="GO" id="GO:0016747">
    <property type="term" value="F:acyltransferase activity, transferring groups other than amino-acyl groups"/>
    <property type="evidence" value="ECO:0007669"/>
    <property type="project" value="InterPro"/>
</dbReference>
<dbReference type="PROSITE" id="PS51186">
    <property type="entry name" value="GNAT"/>
    <property type="match status" value="1"/>
</dbReference>
<dbReference type="Proteomes" id="UP000315995">
    <property type="component" value="Chromosome"/>
</dbReference>
<dbReference type="CDD" id="cd04301">
    <property type="entry name" value="NAT_SF"/>
    <property type="match status" value="1"/>
</dbReference>
<dbReference type="InterPro" id="IPR000182">
    <property type="entry name" value="GNAT_dom"/>
</dbReference>
<keyword evidence="5" id="KW-1185">Reference proteome</keyword>
<sequence>MIRKLQPDEIDRAVEIWLRASIDAHSFIDREVWESGAEDMREEYLPSAENWALDHDGEVVGFFSLEGNMLAALFVDPEVQGRGFGKKLLDKAKSLHSRLVVSVYEENDRAVSFYRRHGFACADRRKDLHTEHMEWVMEWEAGQE</sequence>
<dbReference type="InterPro" id="IPR016181">
    <property type="entry name" value="Acyl_CoA_acyltransferase"/>
</dbReference>
<evidence type="ECO:0000256" key="2">
    <source>
        <dbReference type="ARBA" id="ARBA00023315"/>
    </source>
</evidence>
<dbReference type="EC" id="2.3.1.-" evidence="4"/>
<reference evidence="4 5" key="1">
    <citation type="submission" date="2019-06" db="EMBL/GenBank/DDBJ databases">
        <title>Persicimonas caeni gen. nov., sp. nov., a predatory bacterium isolated from solar saltern.</title>
        <authorList>
            <person name="Wang S."/>
        </authorList>
    </citation>
    <scope>NUCLEOTIDE SEQUENCE [LARGE SCALE GENOMIC DNA]</scope>
    <source>
        <strain evidence="4 5">YN101</strain>
    </source>
</reference>
<evidence type="ECO:0000313" key="4">
    <source>
        <dbReference type="EMBL" id="QDG53918.1"/>
    </source>
</evidence>
<accession>A0A4Y6PZZ9</accession>
<dbReference type="PANTHER" id="PTHR43800">
    <property type="entry name" value="PEPTIDYL-LYSINE N-ACETYLTRANSFERASE YJAB"/>
    <property type="match status" value="1"/>
</dbReference>
<dbReference type="RefSeq" id="WP_141200368.1">
    <property type="nucleotide sequence ID" value="NZ_CP041186.1"/>
</dbReference>
<dbReference type="Pfam" id="PF13508">
    <property type="entry name" value="Acetyltransf_7"/>
    <property type="match status" value="1"/>
</dbReference>
<dbReference type="AlphaFoldDB" id="A0A4Y6PZZ9"/>
<feature type="domain" description="N-acetyltransferase" evidence="3">
    <location>
        <begin position="1"/>
        <end position="142"/>
    </location>
</feature>
<gene>
    <name evidence="4" type="ORF">FIV42_25195</name>
</gene>
<accession>A0A5B8YHQ9</accession>
<keyword evidence="1 4" id="KW-0808">Transferase</keyword>